<name>A0A0D6JAC4_9HYPH</name>
<evidence type="ECO:0000259" key="5">
    <source>
        <dbReference type="Pfam" id="PF25989"/>
    </source>
</evidence>
<dbReference type="GO" id="GO:0015562">
    <property type="term" value="F:efflux transmembrane transporter activity"/>
    <property type="evidence" value="ECO:0007669"/>
    <property type="project" value="TreeGrafter"/>
</dbReference>
<dbReference type="Gene3D" id="1.10.287.470">
    <property type="entry name" value="Helix hairpin bin"/>
    <property type="match status" value="1"/>
</dbReference>
<dbReference type="PANTHER" id="PTHR30469">
    <property type="entry name" value="MULTIDRUG RESISTANCE PROTEIN MDTA"/>
    <property type="match status" value="1"/>
</dbReference>
<dbReference type="InterPro" id="IPR058625">
    <property type="entry name" value="MdtA-like_BSH"/>
</dbReference>
<dbReference type="RefSeq" id="WP_052743611.1">
    <property type="nucleotide sequence ID" value="NZ_LN829118.1"/>
</dbReference>
<dbReference type="InterPro" id="IPR058637">
    <property type="entry name" value="YknX-like_C"/>
</dbReference>
<dbReference type="Gene3D" id="2.40.30.170">
    <property type="match status" value="1"/>
</dbReference>
<evidence type="ECO:0000313" key="7">
    <source>
        <dbReference type="Proteomes" id="UP000033187"/>
    </source>
</evidence>
<gene>
    <name evidence="6" type="ORF">YBN1229_v1_0403</name>
</gene>
<dbReference type="OrthoDB" id="9811754at2"/>
<dbReference type="AlphaFoldDB" id="A0A0D6JAC4"/>
<evidence type="ECO:0000256" key="2">
    <source>
        <dbReference type="SAM" id="SignalP"/>
    </source>
</evidence>
<dbReference type="GO" id="GO:1990281">
    <property type="term" value="C:efflux pump complex"/>
    <property type="evidence" value="ECO:0007669"/>
    <property type="project" value="TreeGrafter"/>
</dbReference>
<dbReference type="Proteomes" id="UP000033187">
    <property type="component" value="Chromosome 1"/>
</dbReference>
<dbReference type="SUPFAM" id="SSF111369">
    <property type="entry name" value="HlyD-like secretion proteins"/>
    <property type="match status" value="1"/>
</dbReference>
<dbReference type="EMBL" id="LN829119">
    <property type="protein sequence ID" value="CPR15540.1"/>
    <property type="molecule type" value="Genomic_DNA"/>
</dbReference>
<sequence>MRKFWLWSTALLIAGGAAYVAVSQNIVKVPPEIWAAIKAETKDSEAKAAPATGAIRSAITVESGQSRTISRTRDLRAIGTLRSDESVKIAPEIAGRVVTVGFAEGQAVKQGDILMKLDDALAQAELADAEARYVLAQANNERAKALSKTGNVTEKAQDEAKANLRTSGAAVDLMKVRLDKHTVRAPFDGIVGIRQVSPGAFITAGTTVVNLEKIDQLKVDFSLPEIYLAEISTGQTVDLRVDALPGRGFQGKIYAIDPMVDVNGRSLTIRALVPNGDGELRPGLFVRIIVKGRIERQVVVVPESAVVPRAGENYVYRIDDGKVVEAKVKLGDRANAEVQILEGLASGATVVTAGQQKVKNGASVKVVETRGSIPLQPKTTLRQGS</sequence>
<feature type="chain" id="PRO_5002306256" evidence="2">
    <location>
        <begin position="21"/>
        <end position="385"/>
    </location>
</feature>
<dbReference type="FunFam" id="2.40.30.170:FF:000010">
    <property type="entry name" value="Efflux RND transporter periplasmic adaptor subunit"/>
    <property type="match status" value="1"/>
</dbReference>
<dbReference type="Pfam" id="PF25989">
    <property type="entry name" value="YknX_C"/>
    <property type="match status" value="1"/>
</dbReference>
<evidence type="ECO:0000259" key="3">
    <source>
        <dbReference type="Pfam" id="PF25917"/>
    </source>
</evidence>
<feature type="domain" description="Multidrug resistance protein MdtA-like barrel-sandwich hybrid" evidence="3">
    <location>
        <begin position="86"/>
        <end position="208"/>
    </location>
</feature>
<dbReference type="NCBIfam" id="TIGR01730">
    <property type="entry name" value="RND_mfp"/>
    <property type="match status" value="1"/>
</dbReference>
<feature type="domain" description="CusB-like beta-barrel" evidence="4">
    <location>
        <begin position="219"/>
        <end position="291"/>
    </location>
</feature>
<dbReference type="Pfam" id="PF25917">
    <property type="entry name" value="BSH_RND"/>
    <property type="match status" value="1"/>
</dbReference>
<dbReference type="KEGG" id="fil:BN1229_v1_0399"/>
<protein>
    <submittedName>
        <fullName evidence="6">Hemolysin D</fullName>
    </submittedName>
</protein>
<dbReference type="InterPro" id="IPR006143">
    <property type="entry name" value="RND_pump_MFP"/>
</dbReference>
<comment type="similarity">
    <text evidence="1">Belongs to the membrane fusion protein (MFP) (TC 8.A.1) family.</text>
</comment>
<accession>A0A0D6JAC4</accession>
<dbReference type="Gene3D" id="2.40.420.20">
    <property type="match status" value="1"/>
</dbReference>
<reference evidence="7" key="1">
    <citation type="submission" date="2015-02" db="EMBL/GenBank/DDBJ databases">
        <authorList>
            <person name="Chooi Y.-H."/>
        </authorList>
    </citation>
    <scope>NUCLEOTIDE SEQUENCE [LARGE SCALE GENOMIC DNA]</scope>
    <source>
        <strain evidence="7">strain Y</strain>
    </source>
</reference>
<dbReference type="InterPro" id="IPR058792">
    <property type="entry name" value="Beta-barrel_RND_2"/>
</dbReference>
<keyword evidence="7" id="KW-1185">Reference proteome</keyword>
<dbReference type="KEGG" id="fiy:BN1229_v1_0403"/>
<evidence type="ECO:0000259" key="4">
    <source>
        <dbReference type="Pfam" id="PF25954"/>
    </source>
</evidence>
<dbReference type="PANTHER" id="PTHR30469:SF11">
    <property type="entry name" value="BLL4320 PROTEIN"/>
    <property type="match status" value="1"/>
</dbReference>
<dbReference type="Gene3D" id="2.40.50.100">
    <property type="match status" value="1"/>
</dbReference>
<evidence type="ECO:0000313" key="6">
    <source>
        <dbReference type="EMBL" id="CPR15540.1"/>
    </source>
</evidence>
<evidence type="ECO:0000256" key="1">
    <source>
        <dbReference type="ARBA" id="ARBA00009477"/>
    </source>
</evidence>
<feature type="domain" description="YknX-like C-terminal permuted SH3-like" evidence="5">
    <location>
        <begin position="298"/>
        <end position="366"/>
    </location>
</feature>
<keyword evidence="2" id="KW-0732">Signal</keyword>
<organism evidence="6 7">
    <name type="scientific">Candidatus Filomicrobium marinum</name>
    <dbReference type="NCBI Taxonomy" id="1608628"/>
    <lineage>
        <taxon>Bacteria</taxon>
        <taxon>Pseudomonadati</taxon>
        <taxon>Pseudomonadota</taxon>
        <taxon>Alphaproteobacteria</taxon>
        <taxon>Hyphomicrobiales</taxon>
        <taxon>Hyphomicrobiaceae</taxon>
        <taxon>Filomicrobium</taxon>
    </lineage>
</organism>
<dbReference type="Pfam" id="PF25954">
    <property type="entry name" value="Beta-barrel_RND_2"/>
    <property type="match status" value="1"/>
</dbReference>
<feature type="signal peptide" evidence="2">
    <location>
        <begin position="1"/>
        <end position="20"/>
    </location>
</feature>
<proteinExistence type="inferred from homology"/>